<keyword evidence="5" id="KW-1133">Transmembrane helix</keyword>
<dbReference type="SUPFAM" id="SSF53850">
    <property type="entry name" value="Periplasmic binding protein-like II"/>
    <property type="match status" value="1"/>
</dbReference>
<dbReference type="Gene3D" id="3.10.105.10">
    <property type="entry name" value="Dipeptide-binding Protein, Domain 3"/>
    <property type="match status" value="1"/>
</dbReference>
<evidence type="ECO:0000256" key="3">
    <source>
        <dbReference type="ARBA" id="ARBA00022448"/>
    </source>
</evidence>
<dbReference type="PANTHER" id="PTHR30290:SF9">
    <property type="entry name" value="OLIGOPEPTIDE-BINDING PROTEIN APPA"/>
    <property type="match status" value="1"/>
</dbReference>
<evidence type="ECO:0000256" key="5">
    <source>
        <dbReference type="SAM" id="Phobius"/>
    </source>
</evidence>
<dbReference type="InterPro" id="IPR039424">
    <property type="entry name" value="SBP_5"/>
</dbReference>
<dbReference type="InterPro" id="IPR023765">
    <property type="entry name" value="SBP_5_CS"/>
</dbReference>
<keyword evidence="3" id="KW-0813">Transport</keyword>
<evidence type="ECO:0000313" key="8">
    <source>
        <dbReference type="Proteomes" id="UP001523234"/>
    </source>
</evidence>
<dbReference type="PANTHER" id="PTHR30290">
    <property type="entry name" value="PERIPLASMIC BINDING COMPONENT OF ABC TRANSPORTER"/>
    <property type="match status" value="1"/>
</dbReference>
<dbReference type="EMBL" id="JAMWYK010000005">
    <property type="protein sequence ID" value="MCO0832436.1"/>
    <property type="molecule type" value="Genomic_DNA"/>
</dbReference>
<dbReference type="InterPro" id="IPR000914">
    <property type="entry name" value="SBP_5_dom"/>
</dbReference>
<evidence type="ECO:0000256" key="1">
    <source>
        <dbReference type="ARBA" id="ARBA00004193"/>
    </source>
</evidence>
<dbReference type="Pfam" id="PF00496">
    <property type="entry name" value="SBP_bac_5"/>
    <property type="match status" value="1"/>
</dbReference>
<accession>A0ABT0ZR15</accession>
<evidence type="ECO:0000313" key="7">
    <source>
        <dbReference type="EMBL" id="MCO0832436.1"/>
    </source>
</evidence>
<keyword evidence="5" id="KW-0472">Membrane</keyword>
<evidence type="ECO:0000256" key="2">
    <source>
        <dbReference type="ARBA" id="ARBA00005695"/>
    </source>
</evidence>
<comment type="similarity">
    <text evidence="2">Belongs to the bacterial solute-binding protein 5 family.</text>
</comment>
<dbReference type="RefSeq" id="WP_252443598.1">
    <property type="nucleotide sequence ID" value="NZ_JAMWYK010000005.1"/>
</dbReference>
<proteinExistence type="inferred from homology"/>
<protein>
    <submittedName>
        <fullName evidence="7">ABC transporter substrate-binding protein</fullName>
    </submittedName>
</protein>
<keyword evidence="8" id="KW-1185">Reference proteome</keyword>
<keyword evidence="5" id="KW-0812">Transmembrane</keyword>
<dbReference type="Proteomes" id="UP001523234">
    <property type="component" value="Unassembled WGS sequence"/>
</dbReference>
<dbReference type="PIRSF" id="PIRSF002741">
    <property type="entry name" value="MppA"/>
    <property type="match status" value="1"/>
</dbReference>
<name>A0ABT0ZR15_9LACO</name>
<dbReference type="InterPro" id="IPR030678">
    <property type="entry name" value="Peptide/Ni-bd"/>
</dbReference>
<feature type="transmembrane region" description="Helical" evidence="5">
    <location>
        <begin position="9"/>
        <end position="29"/>
    </location>
</feature>
<comment type="caution">
    <text evidence="7">The sequence shown here is derived from an EMBL/GenBank/DDBJ whole genome shotgun (WGS) entry which is preliminary data.</text>
</comment>
<dbReference type="PROSITE" id="PS01040">
    <property type="entry name" value="SBP_BACTERIAL_5"/>
    <property type="match status" value="1"/>
</dbReference>
<feature type="domain" description="Solute-binding protein family 5" evidence="6">
    <location>
        <begin position="114"/>
        <end position="522"/>
    </location>
</feature>
<evidence type="ECO:0000256" key="4">
    <source>
        <dbReference type="ARBA" id="ARBA00022729"/>
    </source>
</evidence>
<reference evidence="7 8" key="1">
    <citation type="submission" date="2022-06" db="EMBL/GenBank/DDBJ databases">
        <title>Fructobacillus taiwanensis sp. nov., isolated from the honeybee.</title>
        <authorList>
            <person name="Chen Y.-S."/>
            <person name="Wang L.-T."/>
            <person name="Lee Y.-S."/>
            <person name="Chang Y.-C."/>
            <person name="Wu H.-C."/>
            <person name="Liao C.-Y."/>
            <person name="Chen W.-H."/>
            <person name="Deng J.-N."/>
            <person name="Wang Y.-H."/>
        </authorList>
    </citation>
    <scope>NUCLEOTIDE SEQUENCE [LARGE SCALE GENOMIC DNA]</scope>
    <source>
        <strain evidence="7 8">W13</strain>
    </source>
</reference>
<comment type="subcellular location">
    <subcellularLocation>
        <location evidence="1">Cell membrane</location>
        <topology evidence="1">Lipid-anchor</topology>
    </subcellularLocation>
</comment>
<dbReference type="Gene3D" id="3.40.190.10">
    <property type="entry name" value="Periplasmic binding protein-like II"/>
    <property type="match status" value="1"/>
</dbReference>
<gene>
    <name evidence="7" type="ORF">NFX39_05000</name>
</gene>
<organism evidence="7 8">
    <name type="scientific">Fructobacillus apis</name>
    <dbReference type="NCBI Taxonomy" id="2935017"/>
    <lineage>
        <taxon>Bacteria</taxon>
        <taxon>Bacillati</taxon>
        <taxon>Bacillota</taxon>
        <taxon>Bacilli</taxon>
        <taxon>Lactobacillales</taxon>
        <taxon>Lactobacillaceae</taxon>
        <taxon>Fructobacillus</taxon>
    </lineage>
</organism>
<keyword evidence="4" id="KW-0732">Signal</keyword>
<evidence type="ECO:0000259" key="6">
    <source>
        <dbReference type="Pfam" id="PF00496"/>
    </source>
</evidence>
<sequence>MVSAKKKMVYGISGAVILAAAGFGIFSHMSNNYDASKAAVSVGHFKGDYQNKKKAENGGILKVSVPGNASDPSAFVGYTELTETASVAKEIEPASNQIFYTDKDGRVENDGPASMKVDKDKKTVTITLRDNLKWSDGKDVTAKDVAFSLETIATNEVASANFSDAYLNIKGMQDFQDGKAKSISGLKFDNGESGKKLTISYDRIPGSITWGDGLPSYALPYHDLKDVPSDQLAVSDKVTKHPLSFNAFKVSSVSTDSVVKYVRNDTYWGKKAKLDGITFYINEDQSKLENDLNKQKFDLVKDVPTTLWKDGNKDKLAKFDNAKGYASTGAFDNGHSELNFNLGHYDKATKSSVQERKTPLQDANVRKAVGYAMNVGDVYAKYGNGFSQATNTIVSKSQTKSLFYNKDVKGYQDKASGDAKKAGEYLEKAGYKKESDGYYYKDGKKLTLTYMARSGSTTAEATTKAYIAAWKAAGIDVKLYQDKLVDFSTWKSLMLSGNNDEWDMTGVSWSEGTVPSFGQVWSKQSPMNMGHIVSDKVSKSLEDAQDAQSDEDLIKSIKDFQKIVVDDEAYTIPTGTSINASLVNGRVTGWTEAQTNDIYAKLGVTSDKPQADGNPRK</sequence>